<comment type="caution">
    <text evidence="2">The sequence shown here is derived from an EMBL/GenBank/DDBJ whole genome shotgun (WGS) entry which is preliminary data.</text>
</comment>
<dbReference type="AlphaFoldDB" id="S9V4V5"/>
<evidence type="ECO:0000256" key="1">
    <source>
        <dbReference type="SAM" id="SignalP"/>
    </source>
</evidence>
<sequence>MRGLVQMLVDAVFAVPLAGHRFPGTPAAACQGYYTVRCALDATEVQLALPAAVKVCTGALPPAPDGLLTMAHGTATAVLTRAQVKGYAKLDAGEEVPLFPVVAGGEQPAAALKAKLVYVKAALSSAGEVTVTFNQPAMGIRFPVHMRSGVVLDPLLVGTAQVLYHPQGLVEEGNRAVPLFTFELLPTLPVTWETSLKGEADVKKNNSAEEVLLHNVKFHFTEWEREQTPCTIVEQAGHTAVQFTETKDGITCRSLVLPRKDSILVVRCEIAASEWSANMPFMQSFFDTLYIDNVK</sequence>
<dbReference type="EMBL" id="ATMH01008423">
    <property type="protein sequence ID" value="EPY21951.1"/>
    <property type="molecule type" value="Genomic_DNA"/>
</dbReference>
<proteinExistence type="predicted"/>
<keyword evidence="3" id="KW-1185">Reference proteome</keyword>
<accession>S9V4V5</accession>
<dbReference type="Proteomes" id="UP000015354">
    <property type="component" value="Unassembled WGS sequence"/>
</dbReference>
<feature type="signal peptide" evidence="1">
    <location>
        <begin position="1"/>
        <end position="19"/>
    </location>
</feature>
<gene>
    <name evidence="2" type="ORF">STCU_08423</name>
</gene>
<evidence type="ECO:0000313" key="3">
    <source>
        <dbReference type="Proteomes" id="UP000015354"/>
    </source>
</evidence>
<feature type="chain" id="PRO_5004558466" evidence="1">
    <location>
        <begin position="20"/>
        <end position="295"/>
    </location>
</feature>
<dbReference type="OrthoDB" id="273232at2759"/>
<name>S9V4V5_9TRYP</name>
<keyword evidence="1" id="KW-0732">Signal</keyword>
<protein>
    <submittedName>
        <fullName evidence="2">Uncharacterized protein</fullName>
    </submittedName>
</protein>
<reference evidence="2 3" key="1">
    <citation type="journal article" date="2013" name="PLoS ONE">
        <title>Predicting the Proteins of Angomonas deanei, Strigomonas culicis and Their Respective Endosymbionts Reveals New Aspects of the Trypanosomatidae Family.</title>
        <authorList>
            <person name="Motta M.C."/>
            <person name="Martins A.C."/>
            <person name="de Souza S.S."/>
            <person name="Catta-Preta C.M."/>
            <person name="Silva R."/>
            <person name="Klein C.C."/>
            <person name="de Almeida L.G."/>
            <person name="de Lima Cunha O."/>
            <person name="Ciapina L.P."/>
            <person name="Brocchi M."/>
            <person name="Colabardini A.C."/>
            <person name="de Araujo Lima B."/>
            <person name="Machado C.R."/>
            <person name="de Almeida Soares C.M."/>
            <person name="Probst C.M."/>
            <person name="de Menezes C.B."/>
            <person name="Thompson C.E."/>
            <person name="Bartholomeu D.C."/>
            <person name="Gradia D.F."/>
            <person name="Pavoni D.P."/>
            <person name="Grisard E.C."/>
            <person name="Fantinatti-Garboggini F."/>
            <person name="Marchini F.K."/>
            <person name="Rodrigues-Luiz G.F."/>
            <person name="Wagner G."/>
            <person name="Goldman G.H."/>
            <person name="Fietto J.L."/>
            <person name="Elias M.C."/>
            <person name="Goldman M.H."/>
            <person name="Sagot M.F."/>
            <person name="Pereira M."/>
            <person name="Stoco P.H."/>
            <person name="de Mendonca-Neto R.P."/>
            <person name="Teixeira S.M."/>
            <person name="Maciel T.E."/>
            <person name="de Oliveira Mendes T.A."/>
            <person name="Urmenyi T.P."/>
            <person name="de Souza W."/>
            <person name="Schenkman S."/>
            <person name="de Vasconcelos A.T."/>
        </authorList>
    </citation>
    <scope>NUCLEOTIDE SEQUENCE [LARGE SCALE GENOMIC DNA]</scope>
</reference>
<organism evidence="2 3">
    <name type="scientific">Strigomonas culicis</name>
    <dbReference type="NCBI Taxonomy" id="28005"/>
    <lineage>
        <taxon>Eukaryota</taxon>
        <taxon>Discoba</taxon>
        <taxon>Euglenozoa</taxon>
        <taxon>Kinetoplastea</taxon>
        <taxon>Metakinetoplastina</taxon>
        <taxon>Trypanosomatida</taxon>
        <taxon>Trypanosomatidae</taxon>
        <taxon>Strigomonadinae</taxon>
        <taxon>Strigomonas</taxon>
    </lineage>
</organism>
<evidence type="ECO:0000313" key="2">
    <source>
        <dbReference type="EMBL" id="EPY21951.1"/>
    </source>
</evidence>